<feature type="region of interest" description="Disordered" evidence="6">
    <location>
        <begin position="157"/>
        <end position="193"/>
    </location>
</feature>
<feature type="compositionally biased region" description="Polar residues" evidence="6">
    <location>
        <begin position="252"/>
        <end position="279"/>
    </location>
</feature>
<dbReference type="Proteomes" id="UP001234581">
    <property type="component" value="Unassembled WGS sequence"/>
</dbReference>
<evidence type="ECO:0000256" key="6">
    <source>
        <dbReference type="SAM" id="MobiDB-lite"/>
    </source>
</evidence>
<evidence type="ECO:0000256" key="3">
    <source>
        <dbReference type="ARBA" id="ARBA00006731"/>
    </source>
</evidence>
<organism evidence="8 9">
    <name type="scientific">Lichtheimia ornata</name>
    <dbReference type="NCBI Taxonomy" id="688661"/>
    <lineage>
        <taxon>Eukaryota</taxon>
        <taxon>Fungi</taxon>
        <taxon>Fungi incertae sedis</taxon>
        <taxon>Mucoromycota</taxon>
        <taxon>Mucoromycotina</taxon>
        <taxon>Mucoromycetes</taxon>
        <taxon>Mucorales</taxon>
        <taxon>Lichtheimiaceae</taxon>
        <taxon>Lichtheimia</taxon>
    </lineage>
</organism>
<dbReference type="PANTHER" id="PTHR23354:SF130">
    <property type="entry name" value="RESTRICTION OF TELOMERE CAPPING PROTEIN 5"/>
    <property type="match status" value="1"/>
</dbReference>
<feature type="region of interest" description="Disordered" evidence="6">
    <location>
        <begin position="1"/>
        <end position="32"/>
    </location>
</feature>
<comment type="caution">
    <text evidence="8">The sequence shown here is derived from an EMBL/GenBank/DDBJ whole genome shotgun (WGS) entry which is preliminary data.</text>
</comment>
<accession>A0AAD7UXC7</accession>
<dbReference type="AlphaFoldDB" id="A0AAD7UXC7"/>
<dbReference type="GO" id="GO:0005737">
    <property type="term" value="C:cytoplasm"/>
    <property type="evidence" value="ECO:0007669"/>
    <property type="project" value="UniProtKB-SubCell"/>
</dbReference>
<dbReference type="SMART" id="SM00584">
    <property type="entry name" value="TLDc"/>
    <property type="match status" value="1"/>
</dbReference>
<evidence type="ECO:0000256" key="4">
    <source>
        <dbReference type="ARBA" id="ARBA00015163"/>
    </source>
</evidence>
<keyword evidence="5" id="KW-0963">Cytoplasm</keyword>
<evidence type="ECO:0000313" key="9">
    <source>
        <dbReference type="Proteomes" id="UP001234581"/>
    </source>
</evidence>
<gene>
    <name evidence="8" type="ORF">O0I10_009562</name>
</gene>
<reference evidence="8 9" key="1">
    <citation type="submission" date="2023-03" db="EMBL/GenBank/DDBJ databases">
        <title>Genome sequence of Lichtheimia ornata CBS 291.66.</title>
        <authorList>
            <person name="Mohabir J.T."/>
            <person name="Shea T.P."/>
            <person name="Kurbessoian T."/>
            <person name="Berby B."/>
            <person name="Fontaine J."/>
            <person name="Livny J."/>
            <person name="Gnirke A."/>
            <person name="Stajich J.E."/>
            <person name="Cuomo C.A."/>
        </authorList>
    </citation>
    <scope>NUCLEOTIDE SEQUENCE [LARGE SCALE GENOMIC DNA]</scope>
    <source>
        <strain evidence="8">CBS 291.66</strain>
    </source>
</reference>
<feature type="compositionally biased region" description="Acidic residues" evidence="6">
    <location>
        <begin position="292"/>
        <end position="301"/>
    </location>
</feature>
<evidence type="ECO:0000259" key="7">
    <source>
        <dbReference type="PROSITE" id="PS51886"/>
    </source>
</evidence>
<dbReference type="GeneID" id="83216967"/>
<dbReference type="GO" id="GO:0006979">
    <property type="term" value="P:response to oxidative stress"/>
    <property type="evidence" value="ECO:0007669"/>
    <property type="project" value="TreeGrafter"/>
</dbReference>
<keyword evidence="9" id="KW-1185">Reference proteome</keyword>
<evidence type="ECO:0000256" key="1">
    <source>
        <dbReference type="ARBA" id="ARBA00002738"/>
    </source>
</evidence>
<sequence length="623" mass="69483">MGQHSSKASTEATLEVPSADTTSIRTGHQSSSSVISVPRSMFTQCKHKLSRIELYSLHQTFDELKTIQSDQFECIEVKEFLAHLDLPRSIEPAGILLFKSFSYLGSYGNGPPAAIRLTFPAFVTAFVLLTGKMDDNDEHAHMFESMLFESLAIPTSSVSDHDDTTTSQQQPPATTAATTAVEKKDASTTSTHKGGLSLADLGVDFNDLDFDTLGDTHSEPSIDDSKILTRDLVSLFALFLWIAKMEKEQGLTASGSNMQDALSTTENEQSMAQQIVQSMTTTTATTTTSPKDDDDDDDDQQEAGPTVSEHAFFNWQRRNAPHLFQTLQSFIYSKFAIHNQASFNTSSTLSDLVLMQDVVSVPDTSDILTLPYCALLAWSPLPDLARQIKKWPRLYSGYEDGFAMNRFESRVFKYPGPTLVVIQGEIKGVGTKTWACYVEDKWKQSKQHYWGSDACFVAELAPTFEVFSSTHCNSQYIYYHNDFGIAFGGTTKSNQPPKQPVAMPTNASHDDPAAIHVPTGFLLTLDNTLQRGIYSQEAYPALPTLTASASRKRFYEPFETVNIEVFGLGDEKARQIQEREWNFEKREALRRAGLQFRQADGNKVDRELLRMAGIIDDDNRQER</sequence>
<dbReference type="PANTHER" id="PTHR23354">
    <property type="entry name" value="NUCLEOLAR PROTEIN 7/ESTROGEN RECEPTOR COACTIVATOR-RELATED"/>
    <property type="match status" value="1"/>
</dbReference>
<dbReference type="EMBL" id="JARTCD010000056">
    <property type="protein sequence ID" value="KAJ8654838.1"/>
    <property type="molecule type" value="Genomic_DNA"/>
</dbReference>
<evidence type="ECO:0000313" key="8">
    <source>
        <dbReference type="EMBL" id="KAJ8654838.1"/>
    </source>
</evidence>
<comment type="similarity">
    <text evidence="3">Belongs to the RTC5 family.</text>
</comment>
<protein>
    <recommendedName>
        <fullName evidence="4">Restriction of telomere capping protein 5</fullName>
    </recommendedName>
</protein>
<proteinExistence type="inferred from homology"/>
<comment type="function">
    <text evidence="1">May be involved in a process influencing telomere capping.</text>
</comment>
<comment type="subcellular location">
    <subcellularLocation>
        <location evidence="2">Cytoplasm</location>
    </subcellularLocation>
</comment>
<dbReference type="InterPro" id="IPR006571">
    <property type="entry name" value="TLDc_dom"/>
</dbReference>
<name>A0AAD7UXC7_9FUNG</name>
<feature type="compositionally biased region" description="Polar residues" evidence="6">
    <location>
        <begin position="1"/>
        <end position="12"/>
    </location>
</feature>
<dbReference type="RefSeq" id="XP_058339752.1">
    <property type="nucleotide sequence ID" value="XM_058489550.1"/>
</dbReference>
<dbReference type="GO" id="GO:0005634">
    <property type="term" value="C:nucleus"/>
    <property type="evidence" value="ECO:0007669"/>
    <property type="project" value="TreeGrafter"/>
</dbReference>
<evidence type="ECO:0000256" key="2">
    <source>
        <dbReference type="ARBA" id="ARBA00004496"/>
    </source>
</evidence>
<evidence type="ECO:0000256" key="5">
    <source>
        <dbReference type="ARBA" id="ARBA00022490"/>
    </source>
</evidence>
<feature type="compositionally biased region" description="Low complexity" evidence="6">
    <location>
        <begin position="165"/>
        <end position="180"/>
    </location>
</feature>
<feature type="compositionally biased region" description="Low complexity" evidence="6">
    <location>
        <begin position="280"/>
        <end position="289"/>
    </location>
</feature>
<feature type="domain" description="TLDc" evidence="7">
    <location>
        <begin position="374"/>
        <end position="569"/>
    </location>
</feature>
<dbReference type="PROSITE" id="PS51886">
    <property type="entry name" value="TLDC"/>
    <property type="match status" value="1"/>
</dbReference>
<dbReference type="Pfam" id="PF07534">
    <property type="entry name" value="TLD"/>
    <property type="match status" value="1"/>
</dbReference>
<feature type="region of interest" description="Disordered" evidence="6">
    <location>
        <begin position="252"/>
        <end position="305"/>
    </location>
</feature>
<feature type="compositionally biased region" description="Polar residues" evidence="6">
    <location>
        <begin position="19"/>
        <end position="29"/>
    </location>
</feature>